<accession>A0A1L9VTX4</accession>
<protein>
    <recommendedName>
        <fullName evidence="3">HNH nuclease domain-containing protein</fullName>
    </recommendedName>
</protein>
<dbReference type="OrthoDB" id="4498339at2759"/>
<dbReference type="AlphaFoldDB" id="A0A1L9VTX4"/>
<reference evidence="2" key="1">
    <citation type="journal article" date="2017" name="Genome Biol.">
        <title>Comparative genomics reveals high biological diversity and specific adaptations in the industrially and medically important fungal genus Aspergillus.</title>
        <authorList>
            <person name="de Vries R.P."/>
            <person name="Riley R."/>
            <person name="Wiebenga A."/>
            <person name="Aguilar-Osorio G."/>
            <person name="Amillis S."/>
            <person name="Uchima C.A."/>
            <person name="Anderluh G."/>
            <person name="Asadollahi M."/>
            <person name="Askin M."/>
            <person name="Barry K."/>
            <person name="Battaglia E."/>
            <person name="Bayram O."/>
            <person name="Benocci T."/>
            <person name="Braus-Stromeyer S.A."/>
            <person name="Caldana C."/>
            <person name="Canovas D."/>
            <person name="Cerqueira G.C."/>
            <person name="Chen F."/>
            <person name="Chen W."/>
            <person name="Choi C."/>
            <person name="Clum A."/>
            <person name="Dos Santos R.A."/>
            <person name="Damasio A.R."/>
            <person name="Diallinas G."/>
            <person name="Emri T."/>
            <person name="Fekete E."/>
            <person name="Flipphi M."/>
            <person name="Freyberg S."/>
            <person name="Gallo A."/>
            <person name="Gournas C."/>
            <person name="Habgood R."/>
            <person name="Hainaut M."/>
            <person name="Harispe M.L."/>
            <person name="Henrissat B."/>
            <person name="Hilden K.S."/>
            <person name="Hope R."/>
            <person name="Hossain A."/>
            <person name="Karabika E."/>
            <person name="Karaffa L."/>
            <person name="Karanyi Z."/>
            <person name="Krasevec N."/>
            <person name="Kuo A."/>
            <person name="Kusch H."/>
            <person name="LaButti K."/>
            <person name="Lagendijk E.L."/>
            <person name="Lapidus A."/>
            <person name="Levasseur A."/>
            <person name="Lindquist E."/>
            <person name="Lipzen A."/>
            <person name="Logrieco A.F."/>
            <person name="MacCabe A."/>
            <person name="Maekelae M.R."/>
            <person name="Malavazi I."/>
            <person name="Melin P."/>
            <person name="Meyer V."/>
            <person name="Mielnichuk N."/>
            <person name="Miskei M."/>
            <person name="Molnar A.P."/>
            <person name="Mule G."/>
            <person name="Ngan C.Y."/>
            <person name="Orejas M."/>
            <person name="Orosz E."/>
            <person name="Ouedraogo J.P."/>
            <person name="Overkamp K.M."/>
            <person name="Park H.-S."/>
            <person name="Perrone G."/>
            <person name="Piumi F."/>
            <person name="Punt P.J."/>
            <person name="Ram A.F."/>
            <person name="Ramon A."/>
            <person name="Rauscher S."/>
            <person name="Record E."/>
            <person name="Riano-Pachon D.M."/>
            <person name="Robert V."/>
            <person name="Roehrig J."/>
            <person name="Ruller R."/>
            <person name="Salamov A."/>
            <person name="Salih N.S."/>
            <person name="Samson R.A."/>
            <person name="Sandor E."/>
            <person name="Sanguinetti M."/>
            <person name="Schuetze T."/>
            <person name="Sepcic K."/>
            <person name="Shelest E."/>
            <person name="Sherlock G."/>
            <person name="Sophianopoulou V."/>
            <person name="Squina F.M."/>
            <person name="Sun H."/>
            <person name="Susca A."/>
            <person name="Todd R.B."/>
            <person name="Tsang A."/>
            <person name="Unkles S.E."/>
            <person name="van de Wiele N."/>
            <person name="van Rossen-Uffink D."/>
            <person name="Oliveira J.V."/>
            <person name="Vesth T.C."/>
            <person name="Visser J."/>
            <person name="Yu J.-H."/>
            <person name="Zhou M."/>
            <person name="Andersen M.R."/>
            <person name="Archer D.B."/>
            <person name="Baker S.E."/>
            <person name="Benoit I."/>
            <person name="Brakhage A.A."/>
            <person name="Braus G.H."/>
            <person name="Fischer R."/>
            <person name="Frisvad J.C."/>
            <person name="Goldman G.H."/>
            <person name="Houbraken J."/>
            <person name="Oakley B."/>
            <person name="Pocsi I."/>
            <person name="Scazzocchio C."/>
            <person name="Seiboth B."/>
            <person name="vanKuyk P.A."/>
            <person name="Wortman J."/>
            <person name="Dyer P.S."/>
            <person name="Grigoriev I.V."/>
        </authorList>
    </citation>
    <scope>NUCLEOTIDE SEQUENCE [LARGE SCALE GENOMIC DNA]</scope>
    <source>
        <strain evidence="2">CBS 516.65</strain>
    </source>
</reference>
<gene>
    <name evidence="1" type="ORF">ASPGLDRAFT_33087</name>
</gene>
<dbReference type="GeneID" id="34460520"/>
<dbReference type="RefSeq" id="XP_022404060.1">
    <property type="nucleotide sequence ID" value="XM_022544259.1"/>
</dbReference>
<dbReference type="Proteomes" id="UP000184300">
    <property type="component" value="Unassembled WGS sequence"/>
</dbReference>
<name>A0A1L9VTX4_ASPGL</name>
<evidence type="ECO:0000313" key="1">
    <source>
        <dbReference type="EMBL" id="OJJ87371.1"/>
    </source>
</evidence>
<dbReference type="EMBL" id="KV878891">
    <property type="protein sequence ID" value="OJJ87371.1"/>
    <property type="molecule type" value="Genomic_DNA"/>
</dbReference>
<organism evidence="1 2">
    <name type="scientific">Aspergillus glaucus CBS 516.65</name>
    <dbReference type="NCBI Taxonomy" id="1160497"/>
    <lineage>
        <taxon>Eukaryota</taxon>
        <taxon>Fungi</taxon>
        <taxon>Dikarya</taxon>
        <taxon>Ascomycota</taxon>
        <taxon>Pezizomycotina</taxon>
        <taxon>Eurotiomycetes</taxon>
        <taxon>Eurotiomycetidae</taxon>
        <taxon>Eurotiales</taxon>
        <taxon>Aspergillaceae</taxon>
        <taxon>Aspergillus</taxon>
        <taxon>Aspergillus subgen. Aspergillus</taxon>
    </lineage>
</organism>
<dbReference type="VEuPathDB" id="FungiDB:ASPGLDRAFT_33087"/>
<evidence type="ECO:0000313" key="2">
    <source>
        <dbReference type="Proteomes" id="UP000184300"/>
    </source>
</evidence>
<dbReference type="STRING" id="1160497.A0A1L9VTX4"/>
<sequence length="189" mass="22377">MRACCEDTKTKRKRWSGRHERMLKKAVMERYNASTKESRSAWCHLLDQCVESEARVVNLVPDSFQSTELSYLFGVGEMPRMDPRNELTLHHRVAEAWDRGDIAIVPVPSETPNEVNQWKFVVVNKNIRKEVVYCWPTTWNDVDGRILQFRGKNRPGKRYLYFGYFMTYFHQKRLGNMKSAYNIELRGHL</sequence>
<keyword evidence="2" id="KW-1185">Reference proteome</keyword>
<evidence type="ECO:0008006" key="3">
    <source>
        <dbReference type="Google" id="ProtNLM"/>
    </source>
</evidence>
<proteinExistence type="predicted"/>